<dbReference type="GO" id="GO:0003677">
    <property type="term" value="F:DNA binding"/>
    <property type="evidence" value="ECO:0007669"/>
    <property type="project" value="UniProtKB-KW"/>
</dbReference>
<dbReference type="SUPFAM" id="SSF52172">
    <property type="entry name" value="CheY-like"/>
    <property type="match status" value="1"/>
</dbReference>
<dbReference type="Pfam" id="PF00072">
    <property type="entry name" value="Response_reg"/>
    <property type="match status" value="1"/>
</dbReference>
<dbReference type="EMBL" id="BARV01040893">
    <property type="protein sequence ID" value="GAI46907.1"/>
    <property type="molecule type" value="Genomic_DNA"/>
</dbReference>
<dbReference type="GO" id="GO:0000160">
    <property type="term" value="P:phosphorelay signal transduction system"/>
    <property type="evidence" value="ECO:0007669"/>
    <property type="project" value="InterPro"/>
</dbReference>
<dbReference type="InterPro" id="IPR058245">
    <property type="entry name" value="NreC/VraR/RcsB-like_REC"/>
</dbReference>
<reference evidence="3" key="1">
    <citation type="journal article" date="2014" name="Front. Microbiol.">
        <title>High frequency of phylogenetically diverse reductive dehalogenase-homologous genes in deep subseafloor sedimentary metagenomes.</title>
        <authorList>
            <person name="Kawai M."/>
            <person name="Futagami T."/>
            <person name="Toyoda A."/>
            <person name="Takaki Y."/>
            <person name="Nishi S."/>
            <person name="Hori S."/>
            <person name="Arai W."/>
            <person name="Tsubouchi T."/>
            <person name="Morono Y."/>
            <person name="Uchiyama I."/>
            <person name="Ito T."/>
            <person name="Fujiyama A."/>
            <person name="Inagaki F."/>
            <person name="Takami H."/>
        </authorList>
    </citation>
    <scope>NUCLEOTIDE SEQUENCE</scope>
    <source>
        <strain evidence="3">Expedition CK06-06</strain>
    </source>
</reference>
<dbReference type="InterPro" id="IPR039420">
    <property type="entry name" value="WalR-like"/>
</dbReference>
<sequence>MELGGDAAASGANEHMHKIKVILAEDHIFVREGTRSLLEREPDIEVVGEASDGEEAVELVTNLRPQVVLMDIAMPKLNGIEATRQIKARYPATAVLILTAYDNDQYILALLEAGAAGYLLKNV</sequence>
<dbReference type="PANTHER" id="PTHR43214:SF43">
    <property type="entry name" value="TWO-COMPONENT RESPONSE REGULATOR"/>
    <property type="match status" value="1"/>
</dbReference>
<dbReference type="CDD" id="cd17535">
    <property type="entry name" value="REC_NarL-like"/>
    <property type="match status" value="1"/>
</dbReference>
<protein>
    <recommendedName>
        <fullName evidence="2">Response regulatory domain-containing protein</fullName>
    </recommendedName>
</protein>
<evidence type="ECO:0000313" key="3">
    <source>
        <dbReference type="EMBL" id="GAI46907.1"/>
    </source>
</evidence>
<dbReference type="Gene3D" id="3.40.50.2300">
    <property type="match status" value="1"/>
</dbReference>
<dbReference type="InterPro" id="IPR011006">
    <property type="entry name" value="CheY-like_superfamily"/>
</dbReference>
<feature type="non-terminal residue" evidence="3">
    <location>
        <position position="123"/>
    </location>
</feature>
<feature type="domain" description="Response regulatory" evidence="2">
    <location>
        <begin position="20"/>
        <end position="123"/>
    </location>
</feature>
<accession>X1NS65</accession>
<proteinExistence type="predicted"/>
<name>X1NS65_9ZZZZ</name>
<comment type="caution">
    <text evidence="3">The sequence shown here is derived from an EMBL/GenBank/DDBJ whole genome shotgun (WGS) entry which is preliminary data.</text>
</comment>
<evidence type="ECO:0000256" key="1">
    <source>
        <dbReference type="ARBA" id="ARBA00023125"/>
    </source>
</evidence>
<dbReference type="SMART" id="SM00448">
    <property type="entry name" value="REC"/>
    <property type="match status" value="1"/>
</dbReference>
<keyword evidence="1" id="KW-0238">DNA-binding</keyword>
<organism evidence="3">
    <name type="scientific">marine sediment metagenome</name>
    <dbReference type="NCBI Taxonomy" id="412755"/>
    <lineage>
        <taxon>unclassified sequences</taxon>
        <taxon>metagenomes</taxon>
        <taxon>ecological metagenomes</taxon>
    </lineage>
</organism>
<gene>
    <name evidence="3" type="ORF">S06H3_62140</name>
</gene>
<dbReference type="InterPro" id="IPR001789">
    <property type="entry name" value="Sig_transdc_resp-reg_receiver"/>
</dbReference>
<dbReference type="PANTHER" id="PTHR43214">
    <property type="entry name" value="TWO-COMPONENT RESPONSE REGULATOR"/>
    <property type="match status" value="1"/>
</dbReference>
<evidence type="ECO:0000259" key="2">
    <source>
        <dbReference type="PROSITE" id="PS50110"/>
    </source>
</evidence>
<dbReference type="PROSITE" id="PS50110">
    <property type="entry name" value="RESPONSE_REGULATORY"/>
    <property type="match status" value="1"/>
</dbReference>
<dbReference type="AlphaFoldDB" id="X1NS65"/>